<evidence type="ECO:0008006" key="3">
    <source>
        <dbReference type="Google" id="ProtNLM"/>
    </source>
</evidence>
<protein>
    <recommendedName>
        <fullName evidence="3">Rpn family recombination-promoting nuclease/putative transposase</fullName>
    </recommendedName>
</protein>
<comment type="caution">
    <text evidence="1">The sequence shown here is derived from an EMBL/GenBank/DDBJ whole genome shotgun (WGS) entry which is preliminary data.</text>
</comment>
<reference evidence="1 2" key="1">
    <citation type="submission" date="2020-01" db="EMBL/GenBank/DDBJ databases">
        <title>Draft genome sequence of Cand. Neptunochlamydia vexilliferae K9.</title>
        <authorList>
            <person name="Schulz F."/>
            <person name="Koestlbacher S."/>
            <person name="Wascher F."/>
            <person name="Pizzetti I."/>
            <person name="Horn M."/>
        </authorList>
    </citation>
    <scope>NUCLEOTIDE SEQUENCE [LARGE SCALE GENOMIC DNA]</scope>
    <source>
        <strain evidence="1 2">K9</strain>
    </source>
</reference>
<proteinExistence type="predicted"/>
<dbReference type="PANTHER" id="PTHR41317:SF1">
    <property type="entry name" value="PD-(D_E)XK NUCLEASE FAMILY TRANSPOSASE"/>
    <property type="match status" value="1"/>
</dbReference>
<dbReference type="EMBL" id="JAAEJV010000027">
    <property type="protein sequence ID" value="MBF5059548.1"/>
    <property type="molecule type" value="Genomic_DNA"/>
</dbReference>
<sequence>MKMSRYLNPTNDVSFKKLFGTEKHKPLLISFLNSALSLEGDRKIKEVTLLPKDQAPLIKETKKSVLNIKCTDERNIQYIVGMQNKSAPGFIKRTQFYLAHSYVSQFPEGAEYVELKPVILLAIANHVLFPGKEKVISYHKTLDTDTLEHNLEDMSYVFIELPKFKKKEEELETVQDKWLYFFKNWGKTNEVPSKVQEKELIEAYHSMEEYNWSTAEREAYIQANMALTDEYDARRKERKEGVEEGLEKGRQERDQEIAQAMLKDALPVQQISKLTGLSSKEIESLR</sequence>
<name>A0ABS0AZI6_9BACT</name>
<gene>
    <name evidence="1" type="ORF">NEPTK9_001062</name>
</gene>
<dbReference type="Pfam" id="PF12784">
    <property type="entry name" value="PDDEXK_2"/>
    <property type="match status" value="1"/>
</dbReference>
<evidence type="ECO:0000313" key="2">
    <source>
        <dbReference type="Proteomes" id="UP001194714"/>
    </source>
</evidence>
<keyword evidence="2" id="KW-1185">Reference proteome</keyword>
<dbReference type="PANTHER" id="PTHR41317">
    <property type="entry name" value="PD-(D_E)XK NUCLEASE FAMILY TRANSPOSASE"/>
    <property type="match status" value="1"/>
</dbReference>
<dbReference type="InterPro" id="IPR010106">
    <property type="entry name" value="RpnA"/>
</dbReference>
<evidence type="ECO:0000313" key="1">
    <source>
        <dbReference type="EMBL" id="MBF5059548.1"/>
    </source>
</evidence>
<organism evidence="1 2">
    <name type="scientific">Candidatus Neptunichlamydia vexilliferae</name>
    <dbReference type="NCBI Taxonomy" id="1651774"/>
    <lineage>
        <taxon>Bacteria</taxon>
        <taxon>Pseudomonadati</taxon>
        <taxon>Chlamydiota</taxon>
        <taxon>Chlamydiia</taxon>
        <taxon>Parachlamydiales</taxon>
        <taxon>Simkaniaceae</taxon>
        <taxon>Candidatus Neptunichlamydia</taxon>
    </lineage>
</organism>
<accession>A0ABS0AZI6</accession>
<dbReference type="Proteomes" id="UP001194714">
    <property type="component" value="Unassembled WGS sequence"/>
</dbReference>
<dbReference type="NCBIfam" id="TIGR01784">
    <property type="entry name" value="T_den_put_tspse"/>
    <property type="match status" value="1"/>
</dbReference>